<keyword evidence="3" id="KW-1185">Reference proteome</keyword>
<comment type="caution">
    <text evidence="2">The sequence shown here is derived from an EMBL/GenBank/DDBJ whole genome shotgun (WGS) entry which is preliminary data.</text>
</comment>
<organism evidence="2 3">
    <name type="scientific">Haemophilus sputorum</name>
    <dbReference type="NCBI Taxonomy" id="1078480"/>
    <lineage>
        <taxon>Bacteria</taxon>
        <taxon>Pseudomonadati</taxon>
        <taxon>Pseudomonadota</taxon>
        <taxon>Gammaproteobacteria</taxon>
        <taxon>Pasteurellales</taxon>
        <taxon>Pasteurellaceae</taxon>
        <taxon>Haemophilus</taxon>
    </lineage>
</organism>
<dbReference type="Proteomes" id="UP000253950">
    <property type="component" value="Unassembled WGS sequence"/>
</dbReference>
<accession>A0ABX9HSS9</accession>
<feature type="chain" id="PRO_5045541654" description="Lipoprotein" evidence="1">
    <location>
        <begin position="30"/>
        <end position="91"/>
    </location>
</feature>
<sequence length="91" mass="10043">MINKPKASAPCLLVSVILLTACSDGSSSAYNTRHLSGSSLERQAQLECIHNIAGQNTGTSQGYLAKCPRSAKWHSDKTMERIYLKRLMFKK</sequence>
<dbReference type="EMBL" id="QEQG01000001">
    <property type="protein sequence ID" value="RDF12623.1"/>
    <property type="molecule type" value="Genomic_DNA"/>
</dbReference>
<protein>
    <recommendedName>
        <fullName evidence="4">Lipoprotein</fullName>
    </recommendedName>
</protein>
<keyword evidence="1" id="KW-0732">Signal</keyword>
<dbReference type="PROSITE" id="PS51257">
    <property type="entry name" value="PROKAR_LIPOPROTEIN"/>
    <property type="match status" value="1"/>
</dbReference>
<feature type="signal peptide" evidence="1">
    <location>
        <begin position="1"/>
        <end position="29"/>
    </location>
</feature>
<evidence type="ECO:0008006" key="4">
    <source>
        <dbReference type="Google" id="ProtNLM"/>
    </source>
</evidence>
<gene>
    <name evidence="2" type="ORF">DPV84_00045</name>
</gene>
<evidence type="ECO:0000313" key="3">
    <source>
        <dbReference type="Proteomes" id="UP000253950"/>
    </source>
</evidence>
<evidence type="ECO:0000313" key="2">
    <source>
        <dbReference type="EMBL" id="RDF12623.1"/>
    </source>
</evidence>
<evidence type="ECO:0000256" key="1">
    <source>
        <dbReference type="SAM" id="SignalP"/>
    </source>
</evidence>
<proteinExistence type="predicted"/>
<reference evidence="2 3" key="1">
    <citation type="submission" date="2018-05" db="EMBL/GenBank/DDBJ databases">
        <title>Draft Genome Sequences for a Diverse set of 7 Haemophilus Species.</title>
        <authorList>
            <person name="Nichols M."/>
            <person name="Topaz N."/>
            <person name="Wang X."/>
            <person name="Wang X."/>
            <person name="Boxrud D."/>
        </authorList>
    </citation>
    <scope>NUCLEOTIDE SEQUENCE [LARGE SCALE GENOMIC DNA]</scope>
    <source>
        <strain evidence="2 3">C2015005473</strain>
    </source>
</reference>
<name>A0ABX9HSS9_9PAST</name>